<dbReference type="HOGENOM" id="CLU_2241763_0_0_1"/>
<evidence type="ECO:0000313" key="8">
    <source>
        <dbReference type="Proteomes" id="UP000011087"/>
    </source>
</evidence>
<dbReference type="GO" id="GO:0055085">
    <property type="term" value="P:transmembrane transport"/>
    <property type="evidence" value="ECO:0007669"/>
    <property type="project" value="InterPro"/>
</dbReference>
<evidence type="ECO:0000256" key="3">
    <source>
        <dbReference type="ARBA" id="ARBA00022692"/>
    </source>
</evidence>
<reference evidence="7" key="3">
    <citation type="submission" date="2016-03" db="UniProtKB">
        <authorList>
            <consortium name="EnsemblProtists"/>
        </authorList>
    </citation>
    <scope>IDENTIFICATION</scope>
</reference>
<evidence type="ECO:0000256" key="4">
    <source>
        <dbReference type="ARBA" id="ARBA00022737"/>
    </source>
</evidence>
<dbReference type="GO" id="GO:0016020">
    <property type="term" value="C:membrane"/>
    <property type="evidence" value="ECO:0007669"/>
    <property type="project" value="UniProtKB-SubCell"/>
</dbReference>
<dbReference type="OrthoDB" id="270584at2759"/>
<protein>
    <recommendedName>
        <fullName evidence="9">ADP/ATP translocase</fullName>
    </recommendedName>
</protein>
<dbReference type="RefSeq" id="XP_005840905.1">
    <property type="nucleotide sequence ID" value="XM_005840848.1"/>
</dbReference>
<gene>
    <name evidence="6" type="ORF">GUITHDRAFT_100175</name>
</gene>
<evidence type="ECO:0000256" key="5">
    <source>
        <dbReference type="ARBA" id="ARBA00023136"/>
    </source>
</evidence>
<proteinExistence type="predicted"/>
<keyword evidence="8" id="KW-1185">Reference proteome</keyword>
<keyword evidence="3" id="KW-0812">Transmembrane</keyword>
<evidence type="ECO:0000256" key="1">
    <source>
        <dbReference type="ARBA" id="ARBA00004141"/>
    </source>
</evidence>
<dbReference type="PRINTS" id="PR00926">
    <property type="entry name" value="MITOCARRIER"/>
</dbReference>
<keyword evidence="2" id="KW-0813">Transport</keyword>
<dbReference type="Pfam" id="PF00153">
    <property type="entry name" value="Mito_carr"/>
    <property type="match status" value="1"/>
</dbReference>
<dbReference type="KEGG" id="gtt:GUITHDRAFT_100175"/>
<dbReference type="InterPro" id="IPR018108">
    <property type="entry name" value="MCP_transmembrane"/>
</dbReference>
<dbReference type="EMBL" id="JH992968">
    <property type="protein sequence ID" value="EKX53925.1"/>
    <property type="molecule type" value="Genomic_DNA"/>
</dbReference>
<dbReference type="PaxDb" id="55529-EKX53925"/>
<keyword evidence="5" id="KW-0472">Membrane</keyword>
<evidence type="ECO:0000313" key="6">
    <source>
        <dbReference type="EMBL" id="EKX53925.1"/>
    </source>
</evidence>
<organism evidence="6">
    <name type="scientific">Guillardia theta (strain CCMP2712)</name>
    <name type="common">Cryptophyte</name>
    <dbReference type="NCBI Taxonomy" id="905079"/>
    <lineage>
        <taxon>Eukaryota</taxon>
        <taxon>Cryptophyceae</taxon>
        <taxon>Pyrenomonadales</taxon>
        <taxon>Geminigeraceae</taxon>
        <taxon>Guillardia</taxon>
    </lineage>
</organism>
<evidence type="ECO:0000256" key="2">
    <source>
        <dbReference type="ARBA" id="ARBA00022448"/>
    </source>
</evidence>
<evidence type="ECO:0008006" key="9">
    <source>
        <dbReference type="Google" id="ProtNLM"/>
    </source>
</evidence>
<evidence type="ECO:0000313" key="7">
    <source>
        <dbReference type="EnsemblProtists" id="EKX53925"/>
    </source>
</evidence>
<dbReference type="InterPro" id="IPR023395">
    <property type="entry name" value="MCP_dom_sf"/>
</dbReference>
<accession>L1K0F0</accession>
<dbReference type="SUPFAM" id="SSF103506">
    <property type="entry name" value="Mitochondrial carrier"/>
    <property type="match status" value="1"/>
</dbReference>
<dbReference type="InterPro" id="IPR002067">
    <property type="entry name" value="MCP"/>
</dbReference>
<sequence length="105" mass="12059">MEEESFRQILSHETEIEAELLFDYKFPPPKRVGMLKWRPSDAYLETGWEDEPPQLREQTARTLKFMLAGITAGAVSRTMTAPLDRVKILMQAGEEEGRQDCDDIA</sequence>
<name>L1K0F0_GUITC</name>
<dbReference type="Gene3D" id="1.50.40.10">
    <property type="entry name" value="Mitochondrial carrier domain"/>
    <property type="match status" value="1"/>
</dbReference>
<reference evidence="6 8" key="1">
    <citation type="journal article" date="2012" name="Nature">
        <title>Algal genomes reveal evolutionary mosaicism and the fate of nucleomorphs.</title>
        <authorList>
            <consortium name="DOE Joint Genome Institute"/>
            <person name="Curtis B.A."/>
            <person name="Tanifuji G."/>
            <person name="Burki F."/>
            <person name="Gruber A."/>
            <person name="Irimia M."/>
            <person name="Maruyama S."/>
            <person name="Arias M.C."/>
            <person name="Ball S.G."/>
            <person name="Gile G.H."/>
            <person name="Hirakawa Y."/>
            <person name="Hopkins J.F."/>
            <person name="Kuo A."/>
            <person name="Rensing S.A."/>
            <person name="Schmutz J."/>
            <person name="Symeonidi A."/>
            <person name="Elias M."/>
            <person name="Eveleigh R.J."/>
            <person name="Herman E.K."/>
            <person name="Klute M.J."/>
            <person name="Nakayama T."/>
            <person name="Obornik M."/>
            <person name="Reyes-Prieto A."/>
            <person name="Armbrust E.V."/>
            <person name="Aves S.J."/>
            <person name="Beiko R.G."/>
            <person name="Coutinho P."/>
            <person name="Dacks J.B."/>
            <person name="Durnford D.G."/>
            <person name="Fast N.M."/>
            <person name="Green B.R."/>
            <person name="Grisdale C.J."/>
            <person name="Hempel F."/>
            <person name="Henrissat B."/>
            <person name="Hoppner M.P."/>
            <person name="Ishida K."/>
            <person name="Kim E."/>
            <person name="Koreny L."/>
            <person name="Kroth P.G."/>
            <person name="Liu Y."/>
            <person name="Malik S.B."/>
            <person name="Maier U.G."/>
            <person name="McRose D."/>
            <person name="Mock T."/>
            <person name="Neilson J.A."/>
            <person name="Onodera N.T."/>
            <person name="Poole A.M."/>
            <person name="Pritham E.J."/>
            <person name="Richards T.A."/>
            <person name="Rocap G."/>
            <person name="Roy S.W."/>
            <person name="Sarai C."/>
            <person name="Schaack S."/>
            <person name="Shirato S."/>
            <person name="Slamovits C.H."/>
            <person name="Spencer D.F."/>
            <person name="Suzuki S."/>
            <person name="Worden A.Z."/>
            <person name="Zauner S."/>
            <person name="Barry K."/>
            <person name="Bell C."/>
            <person name="Bharti A.K."/>
            <person name="Crow J.A."/>
            <person name="Grimwood J."/>
            <person name="Kramer R."/>
            <person name="Lindquist E."/>
            <person name="Lucas S."/>
            <person name="Salamov A."/>
            <person name="McFadden G.I."/>
            <person name="Lane C.E."/>
            <person name="Keeling P.J."/>
            <person name="Gray M.W."/>
            <person name="Grigoriev I.V."/>
            <person name="Archibald J.M."/>
        </authorList>
    </citation>
    <scope>NUCLEOTIDE SEQUENCE</scope>
    <source>
        <strain evidence="6 8">CCMP2712</strain>
    </source>
</reference>
<dbReference type="EnsemblProtists" id="EKX53925">
    <property type="protein sequence ID" value="EKX53925"/>
    <property type="gene ID" value="GUITHDRAFT_100175"/>
</dbReference>
<dbReference type="AlphaFoldDB" id="L1K0F0"/>
<keyword evidence="4" id="KW-0677">Repeat</keyword>
<dbReference type="Proteomes" id="UP000011087">
    <property type="component" value="Unassembled WGS sequence"/>
</dbReference>
<comment type="subcellular location">
    <subcellularLocation>
        <location evidence="1">Membrane</location>
        <topology evidence="1">Multi-pass membrane protein</topology>
    </subcellularLocation>
</comment>
<dbReference type="GeneID" id="17310778"/>
<reference evidence="8" key="2">
    <citation type="submission" date="2012-11" db="EMBL/GenBank/DDBJ databases">
        <authorList>
            <person name="Kuo A."/>
            <person name="Curtis B.A."/>
            <person name="Tanifuji G."/>
            <person name="Burki F."/>
            <person name="Gruber A."/>
            <person name="Irimia M."/>
            <person name="Maruyama S."/>
            <person name="Arias M.C."/>
            <person name="Ball S.G."/>
            <person name="Gile G.H."/>
            <person name="Hirakawa Y."/>
            <person name="Hopkins J.F."/>
            <person name="Rensing S.A."/>
            <person name="Schmutz J."/>
            <person name="Symeonidi A."/>
            <person name="Elias M."/>
            <person name="Eveleigh R.J."/>
            <person name="Herman E.K."/>
            <person name="Klute M.J."/>
            <person name="Nakayama T."/>
            <person name="Obornik M."/>
            <person name="Reyes-Prieto A."/>
            <person name="Armbrust E.V."/>
            <person name="Aves S.J."/>
            <person name="Beiko R.G."/>
            <person name="Coutinho P."/>
            <person name="Dacks J.B."/>
            <person name="Durnford D.G."/>
            <person name="Fast N.M."/>
            <person name="Green B.R."/>
            <person name="Grisdale C."/>
            <person name="Hempe F."/>
            <person name="Henrissat B."/>
            <person name="Hoppner M.P."/>
            <person name="Ishida K.-I."/>
            <person name="Kim E."/>
            <person name="Koreny L."/>
            <person name="Kroth P.G."/>
            <person name="Liu Y."/>
            <person name="Malik S.-B."/>
            <person name="Maier U.G."/>
            <person name="McRose D."/>
            <person name="Mock T."/>
            <person name="Neilson J.A."/>
            <person name="Onodera N.T."/>
            <person name="Poole A.M."/>
            <person name="Pritham E.J."/>
            <person name="Richards T.A."/>
            <person name="Rocap G."/>
            <person name="Roy S.W."/>
            <person name="Sarai C."/>
            <person name="Schaack S."/>
            <person name="Shirato S."/>
            <person name="Slamovits C.H."/>
            <person name="Spencer D.F."/>
            <person name="Suzuki S."/>
            <person name="Worden A.Z."/>
            <person name="Zauner S."/>
            <person name="Barry K."/>
            <person name="Bell C."/>
            <person name="Bharti A.K."/>
            <person name="Crow J.A."/>
            <person name="Grimwood J."/>
            <person name="Kramer R."/>
            <person name="Lindquist E."/>
            <person name="Lucas S."/>
            <person name="Salamov A."/>
            <person name="McFadden G.I."/>
            <person name="Lane C.E."/>
            <person name="Keeling P.J."/>
            <person name="Gray M.W."/>
            <person name="Grigoriev I.V."/>
            <person name="Archibald J.M."/>
        </authorList>
    </citation>
    <scope>NUCLEOTIDE SEQUENCE</scope>
    <source>
        <strain evidence="8">CCMP2712</strain>
    </source>
</reference>